<proteinExistence type="predicted"/>
<reference evidence="1" key="1">
    <citation type="submission" date="2006-05" db="EMBL/GenBank/DDBJ databases">
        <authorList>
            <person name="Ciampi A.Y."/>
            <person name="Santos C.M.R."/>
            <person name="da Silva F.R."/>
            <person name="Pappas G.J. Jr"/>
            <person name="Ronning C.M."/>
            <person name="Haas B.J."/>
            <person name="Piffanelli P."/>
            <person name="Town C.D."/>
            <person name="Miller R.N.G."/>
            <person name="Souza M.T. Jr."/>
        </authorList>
    </citation>
    <scope>NUCLEOTIDE SEQUENCE</scope>
</reference>
<gene>
    <name evidence="1" type="ORF">MA4_78I12.42</name>
</gene>
<dbReference type="AlphaFoldDB" id="Q1EPC2"/>
<organism evidence="1">
    <name type="scientific">Musa acuminata</name>
    <name type="common">Banana</name>
    <name type="synonym">Musa cavendishii</name>
    <dbReference type="NCBI Taxonomy" id="4641"/>
    <lineage>
        <taxon>Eukaryota</taxon>
        <taxon>Viridiplantae</taxon>
        <taxon>Streptophyta</taxon>
        <taxon>Embryophyta</taxon>
        <taxon>Tracheophyta</taxon>
        <taxon>Spermatophyta</taxon>
        <taxon>Magnoliopsida</taxon>
        <taxon>Liliopsida</taxon>
        <taxon>Zingiberales</taxon>
        <taxon>Musaceae</taxon>
        <taxon>Musa</taxon>
    </lineage>
</organism>
<name>Q1EPC2_MUSAC</name>
<dbReference type="EMBL" id="AC186750">
    <property type="protein sequence ID" value="ABF70035.1"/>
    <property type="molecule type" value="Genomic_DNA"/>
</dbReference>
<protein>
    <submittedName>
        <fullName evidence="1">Uncharacterized protein</fullName>
    </submittedName>
</protein>
<evidence type="ECO:0000313" key="1">
    <source>
        <dbReference type="EMBL" id="ABF70035.1"/>
    </source>
</evidence>
<sequence length="130" mass="14409">MIATSKMTFELLFDGNLGYHLHASRPPAVATVSRSHVSRPSAVAIARLATYRQSCLSASAMPATINYNSNEGIKQDVGPESNIKRYVEDLDYVLVVRRKLVESLSGARQEFVGSSLRVHRESAERLPRVH</sequence>
<accession>Q1EPC2</accession>